<comment type="similarity">
    <text evidence="3 13">Belongs to the pantothenate synthetase family.</text>
</comment>
<evidence type="ECO:0000256" key="7">
    <source>
        <dbReference type="ARBA" id="ARBA00022598"/>
    </source>
</evidence>
<proteinExistence type="inferred from homology"/>
<name>A0A4D7QJ80_9HYPH</name>
<sequence length="282" mass="29836">MAHPAPTIVRDVASLRALTAIYRAEGRPVALVPTMGALHAGHVSLVSMAQARGARVIVSIFVNPTQFGPSEDFSKYPRTFDSDLAKLAEAGADAVYAPTVEIMYPPGAATIVKVAGPATAGLDDVSRPFHFDGVATIVAKLFTQARPDLAIFGEKDFQQLAVVRRMAADLDLGVDVIGAPTLRDPDGLALSSRNVYLTPSDRAIAPALHRVMQEAAAAIRSGTDAEAALETARTAIRSAGFVLDYLELRDAADLGMPRPDEPMRLLVAATLGETRLIDNIAV</sequence>
<dbReference type="InterPro" id="IPR042176">
    <property type="entry name" value="Pantoate_ligase_C"/>
</dbReference>
<comment type="catalytic activity">
    <reaction evidence="11 13">
        <text>(R)-pantoate + beta-alanine + ATP = (R)-pantothenate + AMP + diphosphate + H(+)</text>
        <dbReference type="Rhea" id="RHEA:10912"/>
        <dbReference type="ChEBI" id="CHEBI:15378"/>
        <dbReference type="ChEBI" id="CHEBI:15980"/>
        <dbReference type="ChEBI" id="CHEBI:29032"/>
        <dbReference type="ChEBI" id="CHEBI:30616"/>
        <dbReference type="ChEBI" id="CHEBI:33019"/>
        <dbReference type="ChEBI" id="CHEBI:57966"/>
        <dbReference type="ChEBI" id="CHEBI:456215"/>
        <dbReference type="EC" id="6.3.2.1"/>
    </reaction>
</comment>
<dbReference type="SUPFAM" id="SSF52374">
    <property type="entry name" value="Nucleotidylyl transferase"/>
    <property type="match status" value="1"/>
</dbReference>
<evidence type="ECO:0000256" key="10">
    <source>
        <dbReference type="ARBA" id="ARBA00022840"/>
    </source>
</evidence>
<dbReference type="Proteomes" id="UP000298588">
    <property type="component" value="Chromosome"/>
</dbReference>
<dbReference type="GO" id="GO:0005829">
    <property type="term" value="C:cytosol"/>
    <property type="evidence" value="ECO:0007669"/>
    <property type="project" value="TreeGrafter"/>
</dbReference>
<dbReference type="FunFam" id="3.40.50.620:FF:000114">
    <property type="entry name" value="Pantothenate synthetase"/>
    <property type="match status" value="1"/>
</dbReference>
<evidence type="ECO:0000256" key="5">
    <source>
        <dbReference type="ARBA" id="ARBA00014155"/>
    </source>
</evidence>
<evidence type="ECO:0000256" key="11">
    <source>
        <dbReference type="ARBA" id="ARBA00048258"/>
    </source>
</evidence>
<dbReference type="PANTHER" id="PTHR21299:SF1">
    <property type="entry name" value="PANTOATE--BETA-ALANINE LIGASE"/>
    <property type="match status" value="1"/>
</dbReference>
<dbReference type="InterPro" id="IPR003721">
    <property type="entry name" value="Pantoate_ligase"/>
</dbReference>
<evidence type="ECO:0000256" key="1">
    <source>
        <dbReference type="ARBA" id="ARBA00004496"/>
    </source>
</evidence>
<feature type="binding site" evidence="13">
    <location>
        <begin position="190"/>
        <end position="193"/>
    </location>
    <ligand>
        <name>ATP</name>
        <dbReference type="ChEBI" id="CHEBI:30616"/>
    </ligand>
</feature>
<evidence type="ECO:0000313" key="14">
    <source>
        <dbReference type="EMBL" id="QCK87720.1"/>
    </source>
</evidence>
<evidence type="ECO:0000256" key="8">
    <source>
        <dbReference type="ARBA" id="ARBA00022655"/>
    </source>
</evidence>
<dbReference type="CDD" id="cd00560">
    <property type="entry name" value="PanC"/>
    <property type="match status" value="1"/>
</dbReference>
<dbReference type="EMBL" id="CP039865">
    <property type="protein sequence ID" value="QCK87720.1"/>
    <property type="molecule type" value="Genomic_DNA"/>
</dbReference>
<keyword evidence="6 13" id="KW-0963">Cytoplasm</keyword>
<comment type="function">
    <text evidence="12 13">Catalyzes the condensation of pantoate with beta-alanine in an ATP-dependent reaction via a pantoyl-adenylate intermediate.</text>
</comment>
<dbReference type="AlphaFoldDB" id="A0A4D7QJ80"/>
<dbReference type="GO" id="GO:0005524">
    <property type="term" value="F:ATP binding"/>
    <property type="evidence" value="ECO:0007669"/>
    <property type="project" value="UniProtKB-KW"/>
</dbReference>
<keyword evidence="7 13" id="KW-0436">Ligase</keyword>
<dbReference type="NCBIfam" id="TIGR00018">
    <property type="entry name" value="panC"/>
    <property type="match status" value="1"/>
</dbReference>
<feature type="binding site" evidence="13">
    <location>
        <position position="159"/>
    </location>
    <ligand>
        <name>(R)-pantoate</name>
        <dbReference type="ChEBI" id="CHEBI:15980"/>
    </ligand>
</feature>
<evidence type="ECO:0000256" key="12">
    <source>
        <dbReference type="ARBA" id="ARBA00055042"/>
    </source>
</evidence>
<dbReference type="UniPathway" id="UPA00028">
    <property type="reaction ID" value="UER00005"/>
</dbReference>
<keyword evidence="15" id="KW-1185">Reference proteome</keyword>
<dbReference type="GO" id="GO:0015940">
    <property type="term" value="P:pantothenate biosynthetic process"/>
    <property type="evidence" value="ECO:0007669"/>
    <property type="project" value="UniProtKB-UniRule"/>
</dbReference>
<evidence type="ECO:0000256" key="4">
    <source>
        <dbReference type="ARBA" id="ARBA00012219"/>
    </source>
</evidence>
<keyword evidence="9 13" id="KW-0547">Nucleotide-binding</keyword>
<evidence type="ECO:0000313" key="15">
    <source>
        <dbReference type="Proteomes" id="UP000298588"/>
    </source>
</evidence>
<dbReference type="Gene3D" id="3.30.1300.10">
    <property type="entry name" value="Pantoate-beta-alanine ligase, C-terminal domain"/>
    <property type="match status" value="1"/>
</dbReference>
<keyword evidence="8 13" id="KW-0566">Pantothenate biosynthesis</keyword>
<evidence type="ECO:0000256" key="6">
    <source>
        <dbReference type="ARBA" id="ARBA00022490"/>
    </source>
</evidence>
<comment type="miscellaneous">
    <text evidence="13">The reaction proceeds by a bi uni uni bi ping pong mechanism.</text>
</comment>
<feature type="active site" description="Proton donor" evidence="13">
    <location>
        <position position="42"/>
    </location>
</feature>
<dbReference type="RefSeq" id="WP_137101048.1">
    <property type="nucleotide sequence ID" value="NZ_CP039865.1"/>
</dbReference>
<dbReference type="GO" id="GO:0004592">
    <property type="term" value="F:pantoate-beta-alanine ligase activity"/>
    <property type="evidence" value="ECO:0007669"/>
    <property type="project" value="UniProtKB-UniRule"/>
</dbReference>
<dbReference type="KEGG" id="paqt:E8L99_19160"/>
<comment type="subcellular location">
    <subcellularLocation>
        <location evidence="1 13">Cytoplasm</location>
    </subcellularLocation>
</comment>
<reference evidence="14 15" key="1">
    <citation type="submission" date="2019-04" db="EMBL/GenBank/DDBJ databases">
        <title>Phreatobacter aquaticus sp. nov.</title>
        <authorList>
            <person name="Choi A."/>
            <person name="Baek K."/>
        </authorList>
    </citation>
    <scope>NUCLEOTIDE SEQUENCE [LARGE SCALE GENOMIC DNA]</scope>
    <source>
        <strain evidence="14 15">NMCR1094</strain>
    </source>
</reference>
<feature type="binding site" evidence="13">
    <location>
        <position position="66"/>
    </location>
    <ligand>
        <name>beta-alanine</name>
        <dbReference type="ChEBI" id="CHEBI:57966"/>
    </ligand>
</feature>
<gene>
    <name evidence="13" type="primary">panC</name>
    <name evidence="14" type="ORF">E8L99_19160</name>
</gene>
<dbReference type="Pfam" id="PF02569">
    <property type="entry name" value="Pantoate_ligase"/>
    <property type="match status" value="1"/>
</dbReference>
<feature type="binding site" evidence="13">
    <location>
        <begin position="35"/>
        <end position="42"/>
    </location>
    <ligand>
        <name>ATP</name>
        <dbReference type="ChEBI" id="CHEBI:30616"/>
    </ligand>
</feature>
<organism evidence="14 15">
    <name type="scientific">Phreatobacter aquaticus</name>
    <dbReference type="NCBI Taxonomy" id="2570229"/>
    <lineage>
        <taxon>Bacteria</taxon>
        <taxon>Pseudomonadati</taxon>
        <taxon>Pseudomonadota</taxon>
        <taxon>Alphaproteobacteria</taxon>
        <taxon>Hyphomicrobiales</taxon>
        <taxon>Phreatobacteraceae</taxon>
        <taxon>Phreatobacter</taxon>
    </lineage>
</organism>
<feature type="binding site" evidence="13">
    <location>
        <position position="182"/>
    </location>
    <ligand>
        <name>ATP</name>
        <dbReference type="ChEBI" id="CHEBI:30616"/>
    </ligand>
</feature>
<feature type="binding site" evidence="13">
    <location>
        <position position="66"/>
    </location>
    <ligand>
        <name>(R)-pantoate</name>
        <dbReference type="ChEBI" id="CHEBI:15980"/>
    </ligand>
</feature>
<evidence type="ECO:0000256" key="3">
    <source>
        <dbReference type="ARBA" id="ARBA00009256"/>
    </source>
</evidence>
<dbReference type="Gene3D" id="3.40.50.620">
    <property type="entry name" value="HUPs"/>
    <property type="match status" value="1"/>
</dbReference>
<protein>
    <recommendedName>
        <fullName evidence="5 13">Pantothenate synthetase</fullName>
        <shortName evidence="13">PS</shortName>
        <ecNumber evidence="4 13">6.3.2.1</ecNumber>
    </recommendedName>
    <alternativeName>
        <fullName evidence="13">Pantoate--beta-alanine ligase</fullName>
    </alternativeName>
    <alternativeName>
        <fullName evidence="13">Pantoate-activating enzyme</fullName>
    </alternativeName>
</protein>
<accession>A0A4D7QJ80</accession>
<evidence type="ECO:0000256" key="2">
    <source>
        <dbReference type="ARBA" id="ARBA00004990"/>
    </source>
</evidence>
<feature type="binding site" evidence="13">
    <location>
        <begin position="153"/>
        <end position="156"/>
    </location>
    <ligand>
        <name>ATP</name>
        <dbReference type="ChEBI" id="CHEBI:30616"/>
    </ligand>
</feature>
<evidence type="ECO:0000256" key="13">
    <source>
        <dbReference type="HAMAP-Rule" id="MF_00158"/>
    </source>
</evidence>
<dbReference type="InterPro" id="IPR014729">
    <property type="entry name" value="Rossmann-like_a/b/a_fold"/>
</dbReference>
<dbReference type="PANTHER" id="PTHR21299">
    <property type="entry name" value="CYTIDYLATE KINASE/PANTOATE-BETA-ALANINE LIGASE"/>
    <property type="match status" value="1"/>
</dbReference>
<dbReference type="EC" id="6.3.2.1" evidence="4 13"/>
<comment type="pathway">
    <text evidence="2 13">Cofactor biosynthesis; (R)-pantothenate biosynthesis; (R)-pantothenate from (R)-pantoate and beta-alanine: step 1/1.</text>
</comment>
<keyword evidence="10 13" id="KW-0067">ATP-binding</keyword>
<evidence type="ECO:0000256" key="9">
    <source>
        <dbReference type="ARBA" id="ARBA00022741"/>
    </source>
</evidence>
<comment type="subunit">
    <text evidence="13">Homodimer.</text>
</comment>
<dbReference type="OrthoDB" id="9773087at2"/>
<dbReference type="HAMAP" id="MF_00158">
    <property type="entry name" value="PanC"/>
    <property type="match status" value="1"/>
</dbReference>